<dbReference type="GO" id="GO:0008821">
    <property type="term" value="F:crossover junction DNA endonuclease activity"/>
    <property type="evidence" value="ECO:0007669"/>
    <property type="project" value="UniProtKB-EC"/>
</dbReference>
<accession>A0AAU8PCK7</accession>
<organism evidence="2 3">
    <name type="scientific">Desulfofundulus kuznetsovii (strain DSM 6115 / VKM B-1805 / 17)</name>
    <name type="common">Desulfotomaculum kuznetsovii</name>
    <dbReference type="NCBI Taxonomy" id="760568"/>
    <lineage>
        <taxon>Bacteria</taxon>
        <taxon>Bacillati</taxon>
        <taxon>Bacillota</taxon>
        <taxon>Clostridia</taxon>
        <taxon>Eubacteriales</taxon>
        <taxon>Peptococcaceae</taxon>
        <taxon>Desulfofundulus</taxon>
    </lineage>
</organism>
<keyword evidence="3" id="KW-1185">Reference proteome</keyword>
<dbReference type="InterPro" id="IPR002732">
    <property type="entry name" value="Hjc"/>
</dbReference>
<dbReference type="Pfam" id="PF01870">
    <property type="entry name" value="Hjc"/>
    <property type="match status" value="1"/>
</dbReference>
<comment type="catalytic activity">
    <reaction evidence="1">
        <text>Endonucleolytic cleavage at a junction such as a reciprocal single-stranded crossover between two homologous DNA duplexes (Holliday junction).</text>
        <dbReference type="EC" id="3.1.21.10"/>
    </reaction>
</comment>
<dbReference type="Proteomes" id="UP000009229">
    <property type="component" value="Chromosome"/>
</dbReference>
<dbReference type="AlphaFoldDB" id="A0AAU8PCK7"/>
<protein>
    <submittedName>
        <fullName evidence="2">Resolvase, Holliday junction-type</fullName>
    </submittedName>
</protein>
<reference evidence="3" key="1">
    <citation type="submission" date="2011-05" db="EMBL/GenBank/DDBJ databases">
        <title>Complete sequence of Desulfotomaculum kuznetsovii DSM 6115.</title>
        <authorList>
            <person name="Lucas S."/>
            <person name="Han J."/>
            <person name="Lapidus A."/>
            <person name="Cheng J.-F."/>
            <person name="Goodwin L."/>
            <person name="Pitluck S."/>
            <person name="Peters L."/>
            <person name="Mikhailova N."/>
            <person name="Lu M."/>
            <person name="Saunders E."/>
            <person name="Han C."/>
            <person name="Tapia R."/>
            <person name="Land M."/>
            <person name="Hauser L."/>
            <person name="Kyrpides N."/>
            <person name="Ivanova N."/>
            <person name="Pagani I."/>
            <person name="Nazina T."/>
            <person name="Ivanova A."/>
            <person name="Parshina S."/>
            <person name="Kuever J."/>
            <person name="Muyzer G."/>
            <person name="Plugge C."/>
            <person name="Stams A."/>
            <person name="Woyke T."/>
        </authorList>
    </citation>
    <scope>NUCLEOTIDE SEQUENCE [LARGE SCALE GENOMIC DNA]</scope>
    <source>
        <strain evidence="3">DSM 6115 / VKM B-1805 / 17</strain>
    </source>
</reference>
<dbReference type="Gene3D" id="3.40.1350.10">
    <property type="match status" value="1"/>
</dbReference>
<dbReference type="GO" id="GO:0003676">
    <property type="term" value="F:nucleic acid binding"/>
    <property type="evidence" value="ECO:0007669"/>
    <property type="project" value="InterPro"/>
</dbReference>
<evidence type="ECO:0000313" key="3">
    <source>
        <dbReference type="Proteomes" id="UP000009229"/>
    </source>
</evidence>
<gene>
    <name evidence="2" type="ordered locus">Desku_1408</name>
</gene>
<evidence type="ECO:0000313" key="2">
    <source>
        <dbReference type="EMBL" id="AEG14991.1"/>
    </source>
</evidence>
<dbReference type="InterPro" id="IPR011335">
    <property type="entry name" value="Restrct_endonuc-II-like"/>
</dbReference>
<proteinExistence type="predicted"/>
<evidence type="ECO:0000256" key="1">
    <source>
        <dbReference type="ARBA" id="ARBA00029354"/>
    </source>
</evidence>
<dbReference type="EMBL" id="CP002770">
    <property type="protein sequence ID" value="AEG14991.1"/>
    <property type="molecule type" value="Genomic_DNA"/>
</dbReference>
<name>A0AAU8PCK7_DESK7</name>
<dbReference type="SUPFAM" id="SSF52980">
    <property type="entry name" value="Restriction endonuclease-like"/>
    <property type="match status" value="1"/>
</dbReference>
<dbReference type="InterPro" id="IPR011856">
    <property type="entry name" value="tRNA_endonuc-like_dom_sf"/>
</dbReference>
<dbReference type="KEGG" id="dku:Desku_1408"/>
<dbReference type="RefSeq" id="WP_013822506.1">
    <property type="nucleotide sequence ID" value="NC_015573.1"/>
</dbReference>
<sequence length="97" mass="10701">MTNYRRGYVAERKAVKVLEAAGYVVARTAGSHSPFDVVAVGPGGVRLIQVKRVKFGRIRVTVEAALEELRQVPKLPGVSREIWVWVDGDGWVVQEAV</sequence>